<reference evidence="1 2" key="1">
    <citation type="submission" date="2016-10" db="EMBL/GenBank/DDBJ databases">
        <authorList>
            <person name="de Groot N.N."/>
        </authorList>
    </citation>
    <scope>NUCLEOTIDE SEQUENCE [LARGE SCALE GENOMIC DNA]</scope>
    <source>
        <strain evidence="1 2">DSM 45514</strain>
    </source>
</reference>
<organism evidence="1 2">
    <name type="scientific">Melghirimyces thermohalophilus</name>
    <dbReference type="NCBI Taxonomy" id="1236220"/>
    <lineage>
        <taxon>Bacteria</taxon>
        <taxon>Bacillati</taxon>
        <taxon>Bacillota</taxon>
        <taxon>Bacilli</taxon>
        <taxon>Bacillales</taxon>
        <taxon>Thermoactinomycetaceae</taxon>
        <taxon>Melghirimyces</taxon>
    </lineage>
</organism>
<dbReference type="AlphaFoldDB" id="A0A1G6LVG5"/>
<keyword evidence="2" id="KW-1185">Reference proteome</keyword>
<gene>
    <name evidence="1" type="ORF">SAMN04488112_108139</name>
</gene>
<evidence type="ECO:0000313" key="1">
    <source>
        <dbReference type="EMBL" id="SDC47054.1"/>
    </source>
</evidence>
<sequence length="64" mass="7717">MDTSLSSRWIHDQLEHHFSDEEMERIRAYMRSESWASPTSRKMWNGESPVQIPLRFHLDVDLKD</sequence>
<evidence type="ECO:0000313" key="2">
    <source>
        <dbReference type="Proteomes" id="UP000199387"/>
    </source>
</evidence>
<dbReference type="EMBL" id="FMZA01000008">
    <property type="protein sequence ID" value="SDC47054.1"/>
    <property type="molecule type" value="Genomic_DNA"/>
</dbReference>
<accession>A0A1G6LVG5</accession>
<name>A0A1G6LVG5_9BACL</name>
<protein>
    <submittedName>
        <fullName evidence="1">Uncharacterized protein</fullName>
    </submittedName>
</protein>
<proteinExistence type="predicted"/>
<dbReference type="Proteomes" id="UP000199387">
    <property type="component" value="Unassembled WGS sequence"/>
</dbReference>
<dbReference type="OrthoDB" id="2991347at2"/>
<dbReference type="RefSeq" id="WP_091569258.1">
    <property type="nucleotide sequence ID" value="NZ_FMZA01000008.1"/>
</dbReference>